<dbReference type="Proteomes" id="UP000275012">
    <property type="component" value="Unassembled WGS sequence"/>
</dbReference>
<dbReference type="Pfam" id="PF08241">
    <property type="entry name" value="Methyltransf_11"/>
    <property type="match status" value="1"/>
</dbReference>
<dbReference type="GO" id="GO:0032259">
    <property type="term" value="P:methylation"/>
    <property type="evidence" value="ECO:0007669"/>
    <property type="project" value="UniProtKB-KW"/>
</dbReference>
<keyword evidence="3" id="KW-0808">Transferase</keyword>
<feature type="region of interest" description="Disordered" evidence="1">
    <location>
        <begin position="1"/>
        <end position="27"/>
    </location>
</feature>
<keyword evidence="4" id="KW-1185">Reference proteome</keyword>
<protein>
    <submittedName>
        <fullName evidence="3">Methyltransferase domain-containing protein</fullName>
    </submittedName>
</protein>
<sequence length="389" mass="42444">MTACSASRTTTTPSTTSGAAPHTSATSKASDCRCDAVVTNERPDLCGPLSFLPYHPRMKNSLEFDTPAQADAWTRLWRRGVLHSCATAIAGNYDGAIARFWGDLFQSLNSGDQVIDLATGNGALALLAAQYGKQNGIALDIHGVDLADIDPVRDVITIDPLSMDIHFHPRTSISKLPFRDNSANLLCSQYGFEYNANESTAAELVRVLARDGCIGLILHSDDSVVAHTAPIQLDAIDYLLNSSLFDNIRAMAGLLAEHATPAARRALADNPAAERVRLAFNHTVHSLMDRLDQTPKAHVLTQSAQQIAYILHMAQHADHAGIDARIADWRDGLEAEYERLHDLQQALLSVERLNIIASWFRQRGLVVETTPITQAEGIRMGWSLTARYG</sequence>
<dbReference type="InterPro" id="IPR029063">
    <property type="entry name" value="SAM-dependent_MTases_sf"/>
</dbReference>
<organism evidence="3 4">
    <name type="scientific">Solilutibacter pythonis</name>
    <dbReference type="NCBI Taxonomy" id="2483112"/>
    <lineage>
        <taxon>Bacteria</taxon>
        <taxon>Pseudomonadati</taxon>
        <taxon>Pseudomonadota</taxon>
        <taxon>Gammaproteobacteria</taxon>
        <taxon>Lysobacterales</taxon>
        <taxon>Lysobacteraceae</taxon>
        <taxon>Solilutibacter</taxon>
    </lineage>
</organism>
<dbReference type="GO" id="GO:0008757">
    <property type="term" value="F:S-adenosylmethionine-dependent methyltransferase activity"/>
    <property type="evidence" value="ECO:0007669"/>
    <property type="project" value="InterPro"/>
</dbReference>
<dbReference type="Gene3D" id="3.40.50.150">
    <property type="entry name" value="Vaccinia Virus protein VP39"/>
    <property type="match status" value="1"/>
</dbReference>
<evidence type="ECO:0000313" key="4">
    <source>
        <dbReference type="Proteomes" id="UP000275012"/>
    </source>
</evidence>
<gene>
    <name evidence="3" type="ORF">EBB59_11585</name>
</gene>
<proteinExistence type="predicted"/>
<evidence type="ECO:0000313" key="3">
    <source>
        <dbReference type="EMBL" id="RMH88607.1"/>
    </source>
</evidence>
<reference evidence="3 4" key="1">
    <citation type="submission" date="2018-10" db="EMBL/GenBank/DDBJ databases">
        <title>Proposal of Lysobacter pythonis sp. nov. isolated from royal pythons (Python regius).</title>
        <authorList>
            <person name="Hans-Juergen B."/>
            <person name="Huptas C."/>
            <person name="Sandra B."/>
            <person name="Igor L."/>
            <person name="Joachim S."/>
            <person name="Siegfried S."/>
            <person name="Mareike W."/>
            <person name="Peter K."/>
        </authorList>
    </citation>
    <scope>NUCLEOTIDE SEQUENCE [LARGE SCALE GENOMIC DNA]</scope>
    <source>
        <strain evidence="3 4">4284/11</strain>
    </source>
</reference>
<accession>A0A3M2HQY5</accession>
<evidence type="ECO:0000259" key="2">
    <source>
        <dbReference type="Pfam" id="PF08241"/>
    </source>
</evidence>
<keyword evidence="3" id="KW-0489">Methyltransferase</keyword>
<evidence type="ECO:0000256" key="1">
    <source>
        <dbReference type="SAM" id="MobiDB-lite"/>
    </source>
</evidence>
<comment type="caution">
    <text evidence="3">The sequence shown here is derived from an EMBL/GenBank/DDBJ whole genome shotgun (WGS) entry which is preliminary data.</text>
</comment>
<dbReference type="EMBL" id="RFLY01000019">
    <property type="protein sequence ID" value="RMH88607.1"/>
    <property type="molecule type" value="Genomic_DNA"/>
</dbReference>
<dbReference type="InterPro" id="IPR013216">
    <property type="entry name" value="Methyltransf_11"/>
</dbReference>
<name>A0A3M2HQY5_9GAMM</name>
<dbReference type="AlphaFoldDB" id="A0A3M2HQY5"/>
<feature type="domain" description="Methyltransferase type 11" evidence="2">
    <location>
        <begin position="116"/>
        <end position="213"/>
    </location>
</feature>
<dbReference type="SUPFAM" id="SSF53335">
    <property type="entry name" value="S-adenosyl-L-methionine-dependent methyltransferases"/>
    <property type="match status" value="1"/>
</dbReference>